<protein>
    <submittedName>
        <fullName evidence="13">TonB-dependent receptor</fullName>
    </submittedName>
</protein>
<keyword evidence="3 8" id="KW-1134">Transmembrane beta strand</keyword>
<dbReference type="PANTHER" id="PTHR30069">
    <property type="entry name" value="TONB-DEPENDENT OUTER MEMBRANE RECEPTOR"/>
    <property type="match status" value="1"/>
</dbReference>
<evidence type="ECO:0000313" key="14">
    <source>
        <dbReference type="Proteomes" id="UP001218231"/>
    </source>
</evidence>
<evidence type="ECO:0000256" key="9">
    <source>
        <dbReference type="RuleBase" id="RU003357"/>
    </source>
</evidence>
<dbReference type="InterPro" id="IPR039426">
    <property type="entry name" value="TonB-dep_rcpt-like"/>
</dbReference>
<feature type="domain" description="TonB-dependent receptor-like beta-barrel" evidence="11">
    <location>
        <begin position="253"/>
        <end position="675"/>
    </location>
</feature>
<dbReference type="Gene3D" id="2.170.130.10">
    <property type="entry name" value="TonB-dependent receptor, plug domain"/>
    <property type="match status" value="1"/>
</dbReference>
<dbReference type="SUPFAM" id="SSF56935">
    <property type="entry name" value="Porins"/>
    <property type="match status" value="1"/>
</dbReference>
<sequence length="718" mass="76905">MKTTPLVLALIAGASSPAFAQHSAPMQPNVLPPVDVETEGAGNAPETTTMTITGQTLRHLAPGSSDVGAILTRLPGLAGNTGGGFSTMPAIRGLSEQRLIVLVDGHPIDSACPNDMNPPLSYTAPQTAGAIDVITGVSPVSAGGDAIGGVISVKSAAPRFSTDGRLLITGEGQAYYRSNDGGFGSGLTLTVAGRQISATYSGSYAKAQNYHAGGDLGVVHATQYAKTDHKLALAYQGAIGLIELAGGFHHSAYEGFPNQFMDMTGNNSWFLNGHYLGSFDWGTVDVKADYRATDHAMNFLTDKGGTGNGGMPMNTRVRSGGYTLAVDLPLAPGTTLRMGSEYRHQRLNDWWPPVAGSMMMGPDTYLNVNNGRRERIAAYVEAQKRWGEAFSLTAGGRYARVNMNTGTVAPYSTGMMSMADAMAAAAFNAADHQRHFNNWSASLIAHYTPRQGLALDLGYAHKTRAPNIYELYTWGQGAMSSQMIGWYGDGNGYFGNLALKPERADTVSGSVTFSGGGKEGWFIKAAPYYTHVNDYIDARRIKVLTNMMGMPGPFAQLQFANTEAEFYGIDLSGAATLWKGGRYGQTRLSGTLSWVHGQNLSTQTPLYHQMPLNILASVEHRIGGLSAAVEVNWVDSKTRIDPARNEPVTRAYALVHLRGAYEWRQWRLSVDVENLLDRAYDLPLGGMALGDYRASGGMVLRPVAGRGRSVNVGLSRRF</sequence>
<feature type="chain" id="PRO_5046880684" evidence="10">
    <location>
        <begin position="21"/>
        <end position="718"/>
    </location>
</feature>
<reference evidence="13 14" key="1">
    <citation type="submission" date="2023-02" db="EMBL/GenBank/DDBJ databases">
        <title>Genome sequence of Novosphingobium humi KACC 19094.</title>
        <authorList>
            <person name="Kim S."/>
            <person name="Heo J."/>
            <person name="Kwon S.-W."/>
        </authorList>
    </citation>
    <scope>NUCLEOTIDE SEQUENCE [LARGE SCALE GENOMIC DNA]</scope>
    <source>
        <strain evidence="13 14">KACC 19094</strain>
        <plasmid evidence="13 14">unnamed1</plasmid>
    </source>
</reference>
<dbReference type="EMBL" id="CP117418">
    <property type="protein sequence ID" value="WCT79306.1"/>
    <property type="molecule type" value="Genomic_DNA"/>
</dbReference>
<keyword evidence="13" id="KW-0675">Receptor</keyword>
<keyword evidence="13" id="KW-0614">Plasmid</keyword>
<feature type="signal peptide" evidence="10">
    <location>
        <begin position="1"/>
        <end position="20"/>
    </location>
</feature>
<dbReference type="Gene3D" id="2.40.170.20">
    <property type="entry name" value="TonB-dependent receptor, beta-barrel domain"/>
    <property type="match status" value="1"/>
</dbReference>
<evidence type="ECO:0000256" key="7">
    <source>
        <dbReference type="ARBA" id="ARBA00023237"/>
    </source>
</evidence>
<keyword evidence="4 8" id="KW-0812">Transmembrane</keyword>
<name>A0ABY7U1B6_9SPHN</name>
<dbReference type="InterPro" id="IPR000531">
    <property type="entry name" value="Beta-barrel_TonB"/>
</dbReference>
<evidence type="ECO:0000256" key="4">
    <source>
        <dbReference type="ARBA" id="ARBA00022692"/>
    </source>
</evidence>
<keyword evidence="2 8" id="KW-0813">Transport</keyword>
<dbReference type="Pfam" id="PF07715">
    <property type="entry name" value="Plug"/>
    <property type="match status" value="1"/>
</dbReference>
<evidence type="ECO:0000256" key="8">
    <source>
        <dbReference type="PROSITE-ProRule" id="PRU01360"/>
    </source>
</evidence>
<comment type="similarity">
    <text evidence="8 9">Belongs to the TonB-dependent receptor family.</text>
</comment>
<keyword evidence="14" id="KW-1185">Reference proteome</keyword>
<accession>A0ABY7U1B6</accession>
<dbReference type="PROSITE" id="PS52016">
    <property type="entry name" value="TONB_DEPENDENT_REC_3"/>
    <property type="match status" value="1"/>
</dbReference>
<geneLocation type="plasmid" evidence="13 14">
    <name>unnamed1</name>
</geneLocation>
<dbReference type="Proteomes" id="UP001218231">
    <property type="component" value="Plasmid unnamed1"/>
</dbReference>
<evidence type="ECO:0000259" key="12">
    <source>
        <dbReference type="Pfam" id="PF07715"/>
    </source>
</evidence>
<organism evidence="13 14">
    <name type="scientific">Novosphingobium humi</name>
    <dbReference type="NCBI Taxonomy" id="2282397"/>
    <lineage>
        <taxon>Bacteria</taxon>
        <taxon>Pseudomonadati</taxon>
        <taxon>Pseudomonadota</taxon>
        <taxon>Alphaproteobacteria</taxon>
        <taxon>Sphingomonadales</taxon>
        <taxon>Sphingomonadaceae</taxon>
        <taxon>Novosphingobium</taxon>
    </lineage>
</organism>
<dbReference type="InterPro" id="IPR037066">
    <property type="entry name" value="Plug_dom_sf"/>
</dbReference>
<dbReference type="RefSeq" id="WP_273619583.1">
    <property type="nucleotide sequence ID" value="NZ_CP117418.1"/>
</dbReference>
<dbReference type="Pfam" id="PF00593">
    <property type="entry name" value="TonB_dep_Rec_b-barrel"/>
    <property type="match status" value="1"/>
</dbReference>
<evidence type="ECO:0000256" key="3">
    <source>
        <dbReference type="ARBA" id="ARBA00022452"/>
    </source>
</evidence>
<evidence type="ECO:0000256" key="10">
    <source>
        <dbReference type="SAM" id="SignalP"/>
    </source>
</evidence>
<dbReference type="InterPro" id="IPR036942">
    <property type="entry name" value="Beta-barrel_TonB_sf"/>
</dbReference>
<feature type="domain" description="TonB-dependent receptor plug" evidence="12">
    <location>
        <begin position="50"/>
        <end position="150"/>
    </location>
</feature>
<dbReference type="InterPro" id="IPR012910">
    <property type="entry name" value="Plug_dom"/>
</dbReference>
<evidence type="ECO:0000256" key="1">
    <source>
        <dbReference type="ARBA" id="ARBA00004571"/>
    </source>
</evidence>
<keyword evidence="7 8" id="KW-0998">Cell outer membrane</keyword>
<proteinExistence type="inferred from homology"/>
<keyword evidence="6 8" id="KW-0472">Membrane</keyword>
<gene>
    <name evidence="13" type="ORF">PQ457_20125</name>
</gene>
<dbReference type="PANTHER" id="PTHR30069:SF49">
    <property type="entry name" value="OUTER MEMBRANE PROTEIN C"/>
    <property type="match status" value="1"/>
</dbReference>
<evidence type="ECO:0000256" key="5">
    <source>
        <dbReference type="ARBA" id="ARBA00023077"/>
    </source>
</evidence>
<evidence type="ECO:0000259" key="11">
    <source>
        <dbReference type="Pfam" id="PF00593"/>
    </source>
</evidence>
<evidence type="ECO:0000313" key="13">
    <source>
        <dbReference type="EMBL" id="WCT79306.1"/>
    </source>
</evidence>
<comment type="subcellular location">
    <subcellularLocation>
        <location evidence="1 8">Cell outer membrane</location>
        <topology evidence="1 8">Multi-pass membrane protein</topology>
    </subcellularLocation>
</comment>
<evidence type="ECO:0000256" key="2">
    <source>
        <dbReference type="ARBA" id="ARBA00022448"/>
    </source>
</evidence>
<evidence type="ECO:0000256" key="6">
    <source>
        <dbReference type="ARBA" id="ARBA00023136"/>
    </source>
</evidence>
<keyword evidence="10" id="KW-0732">Signal</keyword>
<keyword evidence="5 9" id="KW-0798">TonB box</keyword>